<proteinExistence type="predicted"/>
<evidence type="ECO:0000313" key="1">
    <source>
        <dbReference type="EMBL" id="QTA89084.1"/>
    </source>
</evidence>
<dbReference type="InterPro" id="IPR025354">
    <property type="entry name" value="DUF4258"/>
</dbReference>
<evidence type="ECO:0008006" key="3">
    <source>
        <dbReference type="Google" id="ProtNLM"/>
    </source>
</evidence>
<gene>
    <name evidence="1" type="ORF">dnm_051320</name>
</gene>
<evidence type="ECO:0000313" key="2">
    <source>
        <dbReference type="Proteomes" id="UP000663722"/>
    </source>
</evidence>
<dbReference type="AlphaFoldDB" id="A0A975GPQ8"/>
<accession>A0A975GPQ8</accession>
<protein>
    <recommendedName>
        <fullName evidence="3">DUF4258 domain-containing protein</fullName>
    </recommendedName>
</protein>
<keyword evidence="2" id="KW-1185">Reference proteome</keyword>
<sequence length="104" mass="12248">MDIFEEILARFKSGEYAVSDHAIIEGRKDGIDPKTIKKLEYVAINGKIIEEYPERKRILIYSEIEEDNLPVHIVVDYSDLEEPVIVTSYVPDSKYWIKYQIRKK</sequence>
<dbReference type="Pfam" id="PF14076">
    <property type="entry name" value="DUF4258"/>
    <property type="match status" value="1"/>
</dbReference>
<dbReference type="RefSeq" id="WP_207677865.1">
    <property type="nucleotide sequence ID" value="NZ_CP061800.1"/>
</dbReference>
<dbReference type="EMBL" id="CP061800">
    <property type="protein sequence ID" value="QTA89084.1"/>
    <property type="molecule type" value="Genomic_DNA"/>
</dbReference>
<dbReference type="Proteomes" id="UP000663722">
    <property type="component" value="Chromosome"/>
</dbReference>
<dbReference type="KEGG" id="dmm:dnm_051320"/>
<reference evidence="1" key="1">
    <citation type="journal article" date="2021" name="Microb. Physiol.">
        <title>Proteogenomic Insights into the Physiology of Marine, Sulfate-Reducing, Filamentous Desulfonema limicola and Desulfonema magnum.</title>
        <authorList>
            <person name="Schnaars V."/>
            <person name="Wohlbrand L."/>
            <person name="Scheve S."/>
            <person name="Hinrichs C."/>
            <person name="Reinhardt R."/>
            <person name="Rabus R."/>
        </authorList>
    </citation>
    <scope>NUCLEOTIDE SEQUENCE</scope>
    <source>
        <strain evidence="1">4be13</strain>
    </source>
</reference>
<name>A0A975GPQ8_9BACT</name>
<organism evidence="1 2">
    <name type="scientific">Desulfonema magnum</name>
    <dbReference type="NCBI Taxonomy" id="45655"/>
    <lineage>
        <taxon>Bacteria</taxon>
        <taxon>Pseudomonadati</taxon>
        <taxon>Thermodesulfobacteriota</taxon>
        <taxon>Desulfobacteria</taxon>
        <taxon>Desulfobacterales</taxon>
        <taxon>Desulfococcaceae</taxon>
        <taxon>Desulfonema</taxon>
    </lineage>
</organism>